<protein>
    <submittedName>
        <fullName evidence="3">Phage tail tape measure protein</fullName>
    </submittedName>
</protein>
<gene>
    <name evidence="3" type="ORF">ACFSVM_20330</name>
</gene>
<organism evidence="3 4">
    <name type="scientific">Paenibacillus shunpengii</name>
    <dbReference type="NCBI Taxonomy" id="2054424"/>
    <lineage>
        <taxon>Bacteria</taxon>
        <taxon>Bacillati</taxon>
        <taxon>Bacillota</taxon>
        <taxon>Bacilli</taxon>
        <taxon>Bacillales</taxon>
        <taxon>Paenibacillaceae</taxon>
        <taxon>Paenibacillus</taxon>
    </lineage>
</organism>
<dbReference type="PANTHER" id="PTHR37813:SF1">
    <property type="entry name" value="FELS-2 PROPHAGE PROTEIN"/>
    <property type="match status" value="1"/>
</dbReference>
<reference evidence="4" key="1">
    <citation type="journal article" date="2019" name="Int. J. Syst. Evol. Microbiol.">
        <title>The Global Catalogue of Microorganisms (GCM) 10K type strain sequencing project: providing services to taxonomists for standard genome sequencing and annotation.</title>
        <authorList>
            <consortium name="The Broad Institute Genomics Platform"/>
            <consortium name="The Broad Institute Genome Sequencing Center for Infectious Disease"/>
            <person name="Wu L."/>
            <person name="Ma J."/>
        </authorList>
    </citation>
    <scope>NUCLEOTIDE SEQUENCE [LARGE SCALE GENOMIC DNA]</scope>
    <source>
        <strain evidence="4">KCTC 33849</strain>
    </source>
</reference>
<dbReference type="RefSeq" id="WP_379264423.1">
    <property type="nucleotide sequence ID" value="NZ_JBHUMJ010000008.1"/>
</dbReference>
<sequence length="600" mass="63361">MAAGGALGIGAIGVGAAGYLGYSSLNKAMDFEAQMSTIKALTGATQAEMKKMQALALEQGAQTKYSALEAAKGIEELLKAGITPAQVQAGALNAALNLATAGSLELAEAAEIMSTSLNAFKKDGLTAAQAADILAGTANASATGVHELRYSLAAVGAVADGVGMSFKDTNTAFGLFANNGLKGSDAGTSLKSMLLNLSPATKRAREAMMDLGIMTNKGANLFYNASDELKSLDEIAGVLRTTLSDLTARERQDALRDLFGTDGIRAANILYKEGAAGVKKFYDEMLKVTALDVAREKMNNAAGAVEQFKGAWETLQISAMLPTLPIVKDLANAAADFINKYSPAITKAMEDAVNGAKRYLMENFIDNPEFRNLPTLSAKVDFTFGKIKDLFDDWWASSGKAGVRELTGDVTSFMLSTLEAAVPRIAAIGVSMGTALVKGILDGIGQAPITAVESTLKTDVVNKVFDFTGDVLPEWMGGYAEEDSARLKAERRNKLGNKSGTPLNLLSETPAQQITKSNLNFMKNAIPHSGGLDRVPYHRYPTLLHKDEMVLNATEARKYRGDGNGSSGAGQVLITGNTFHVRNDSDIEAIATELARQLAV</sequence>
<dbReference type="InterPro" id="IPR010090">
    <property type="entry name" value="Phage_tape_meas"/>
</dbReference>
<dbReference type="NCBIfam" id="TIGR01760">
    <property type="entry name" value="tape_meas_TP901"/>
    <property type="match status" value="1"/>
</dbReference>
<evidence type="ECO:0000259" key="2">
    <source>
        <dbReference type="Pfam" id="PF10145"/>
    </source>
</evidence>
<dbReference type="PANTHER" id="PTHR37813">
    <property type="entry name" value="FELS-2 PROPHAGE PROTEIN"/>
    <property type="match status" value="1"/>
</dbReference>
<comment type="caution">
    <text evidence="3">The sequence shown here is derived from an EMBL/GenBank/DDBJ whole genome shotgun (WGS) entry which is preliminary data.</text>
</comment>
<feature type="domain" description="Phage tail tape measure protein" evidence="2">
    <location>
        <begin position="54"/>
        <end position="260"/>
    </location>
</feature>
<evidence type="ECO:0000256" key="1">
    <source>
        <dbReference type="ARBA" id="ARBA00022612"/>
    </source>
</evidence>
<keyword evidence="4" id="KW-1185">Reference proteome</keyword>
<dbReference type="Proteomes" id="UP001597540">
    <property type="component" value="Unassembled WGS sequence"/>
</dbReference>
<evidence type="ECO:0000313" key="3">
    <source>
        <dbReference type="EMBL" id="MFD2702791.1"/>
    </source>
</evidence>
<name>A0ABW5ST53_9BACL</name>
<dbReference type="Pfam" id="PF10145">
    <property type="entry name" value="PhageMin_Tail"/>
    <property type="match status" value="1"/>
</dbReference>
<accession>A0ABW5ST53</accession>
<keyword evidence="1" id="KW-1188">Viral release from host cell</keyword>
<dbReference type="EMBL" id="JBHUMJ010000008">
    <property type="protein sequence ID" value="MFD2702791.1"/>
    <property type="molecule type" value="Genomic_DNA"/>
</dbReference>
<evidence type="ECO:0000313" key="4">
    <source>
        <dbReference type="Proteomes" id="UP001597540"/>
    </source>
</evidence>
<proteinExistence type="predicted"/>